<sequence>MKSITNPSQMNLSDRLKKLYLILYENVLFYLGQRSTYKFIFVTNKKSNLKMIYFKFKKVALKISIFI</sequence>
<accession>A0A6C0ADR7</accession>
<organism evidence="1">
    <name type="scientific">viral metagenome</name>
    <dbReference type="NCBI Taxonomy" id="1070528"/>
    <lineage>
        <taxon>unclassified sequences</taxon>
        <taxon>metagenomes</taxon>
        <taxon>organismal metagenomes</taxon>
    </lineage>
</organism>
<proteinExistence type="predicted"/>
<evidence type="ECO:0000313" key="1">
    <source>
        <dbReference type="EMBL" id="QHS77651.1"/>
    </source>
</evidence>
<protein>
    <submittedName>
        <fullName evidence="1">Uncharacterized protein</fullName>
    </submittedName>
</protein>
<reference evidence="1" key="1">
    <citation type="journal article" date="2020" name="Nature">
        <title>Giant virus diversity and host interactions through global metagenomics.</title>
        <authorList>
            <person name="Schulz F."/>
            <person name="Roux S."/>
            <person name="Paez-Espino D."/>
            <person name="Jungbluth S."/>
            <person name="Walsh D.A."/>
            <person name="Denef V.J."/>
            <person name="McMahon K.D."/>
            <person name="Konstantinidis K.T."/>
            <person name="Eloe-Fadrosh E.A."/>
            <person name="Kyrpides N.C."/>
            <person name="Woyke T."/>
        </authorList>
    </citation>
    <scope>NUCLEOTIDE SEQUENCE</scope>
    <source>
        <strain evidence="1">GVMAG-S-1021933-23</strain>
    </source>
</reference>
<dbReference type="AlphaFoldDB" id="A0A6C0ADR7"/>
<name>A0A6C0ADR7_9ZZZZ</name>
<dbReference type="EMBL" id="MN740593">
    <property type="protein sequence ID" value="QHS77651.1"/>
    <property type="molecule type" value="Genomic_DNA"/>
</dbReference>